<comment type="similarity">
    <text evidence="2">Belongs to the MSOX/MTOX family.</text>
</comment>
<feature type="domain" description="FAD dependent oxidoreductase" evidence="7">
    <location>
        <begin position="10"/>
        <end position="386"/>
    </location>
</feature>
<dbReference type="GO" id="GO:0004657">
    <property type="term" value="F:proline dehydrogenase activity"/>
    <property type="evidence" value="ECO:0007669"/>
    <property type="project" value="TreeGrafter"/>
</dbReference>
<evidence type="ECO:0000256" key="4">
    <source>
        <dbReference type="ARBA" id="ARBA00022827"/>
    </source>
</evidence>
<dbReference type="Pfam" id="PF01266">
    <property type="entry name" value="DAO"/>
    <property type="match status" value="1"/>
</dbReference>
<protein>
    <recommendedName>
        <fullName evidence="7">FAD dependent oxidoreductase domain-containing protein</fullName>
    </recommendedName>
</protein>
<evidence type="ECO:0000256" key="6">
    <source>
        <dbReference type="SAM" id="MobiDB-lite"/>
    </source>
</evidence>
<reference evidence="8 9" key="1">
    <citation type="submission" date="2015-01" db="EMBL/GenBank/DDBJ databases">
        <title>The Genome Sequence of Exophiala mesophila CBS40295.</title>
        <authorList>
            <consortium name="The Broad Institute Genomics Platform"/>
            <person name="Cuomo C."/>
            <person name="de Hoog S."/>
            <person name="Gorbushina A."/>
            <person name="Stielow B."/>
            <person name="Teixiera M."/>
            <person name="Abouelleil A."/>
            <person name="Chapman S.B."/>
            <person name="Priest M."/>
            <person name="Young S.K."/>
            <person name="Wortman J."/>
            <person name="Nusbaum C."/>
            <person name="Birren B."/>
        </authorList>
    </citation>
    <scope>NUCLEOTIDE SEQUENCE [LARGE SCALE GENOMIC DNA]</scope>
    <source>
        <strain evidence="8 9">CBS 40295</strain>
    </source>
</reference>
<feature type="compositionally biased region" description="Basic and acidic residues" evidence="6">
    <location>
        <begin position="422"/>
        <end position="436"/>
    </location>
</feature>
<dbReference type="HOGENOM" id="CLU_007884_0_1_1"/>
<dbReference type="VEuPathDB" id="FungiDB:PV10_02025"/>
<keyword evidence="4" id="KW-0274">FAD</keyword>
<evidence type="ECO:0000256" key="2">
    <source>
        <dbReference type="ARBA" id="ARBA00010989"/>
    </source>
</evidence>
<evidence type="ECO:0000313" key="8">
    <source>
        <dbReference type="EMBL" id="KIV94241.1"/>
    </source>
</evidence>
<keyword evidence="9" id="KW-1185">Reference proteome</keyword>
<evidence type="ECO:0000256" key="5">
    <source>
        <dbReference type="ARBA" id="ARBA00023002"/>
    </source>
</evidence>
<dbReference type="Proteomes" id="UP000054302">
    <property type="component" value="Unassembled WGS sequence"/>
</dbReference>
<dbReference type="SUPFAM" id="SSF54373">
    <property type="entry name" value="FAD-linked reductases, C-terminal domain"/>
    <property type="match status" value="1"/>
</dbReference>
<organism evidence="8 9">
    <name type="scientific">Exophiala mesophila</name>
    <name type="common">Black yeast-like fungus</name>
    <dbReference type="NCBI Taxonomy" id="212818"/>
    <lineage>
        <taxon>Eukaryota</taxon>
        <taxon>Fungi</taxon>
        <taxon>Dikarya</taxon>
        <taxon>Ascomycota</taxon>
        <taxon>Pezizomycotina</taxon>
        <taxon>Eurotiomycetes</taxon>
        <taxon>Chaetothyriomycetidae</taxon>
        <taxon>Chaetothyriales</taxon>
        <taxon>Herpotrichiellaceae</taxon>
        <taxon>Exophiala</taxon>
    </lineage>
</organism>
<dbReference type="EMBL" id="KN847521">
    <property type="protein sequence ID" value="KIV94241.1"/>
    <property type="molecule type" value="Genomic_DNA"/>
</dbReference>
<evidence type="ECO:0000259" key="7">
    <source>
        <dbReference type="Pfam" id="PF01266"/>
    </source>
</evidence>
<dbReference type="GeneID" id="27319870"/>
<dbReference type="InterPro" id="IPR006076">
    <property type="entry name" value="FAD-dep_OxRdtase"/>
</dbReference>
<dbReference type="PANTHER" id="PTHR10961">
    <property type="entry name" value="PEROXISOMAL SARCOSINE OXIDASE"/>
    <property type="match status" value="1"/>
</dbReference>
<dbReference type="PANTHER" id="PTHR10961:SF45">
    <property type="entry name" value="FAD DEPENDENT OXIDOREDUCTASE DOMAIN-CONTAINING PROTEIN-RELATED"/>
    <property type="match status" value="1"/>
</dbReference>
<keyword evidence="3" id="KW-0285">Flavoprotein</keyword>
<dbReference type="GO" id="GO:0050660">
    <property type="term" value="F:flavin adenine dinucleotide binding"/>
    <property type="evidence" value="ECO:0007669"/>
    <property type="project" value="InterPro"/>
</dbReference>
<keyword evidence="5" id="KW-0560">Oxidoreductase</keyword>
<name>A0A0D1Y140_EXOME</name>
<dbReference type="InterPro" id="IPR036188">
    <property type="entry name" value="FAD/NAD-bd_sf"/>
</dbReference>
<comment type="cofactor">
    <cofactor evidence="1">
        <name>FAD</name>
        <dbReference type="ChEBI" id="CHEBI:57692"/>
    </cofactor>
</comment>
<dbReference type="Gene3D" id="3.50.50.60">
    <property type="entry name" value="FAD/NAD(P)-binding domain"/>
    <property type="match status" value="1"/>
</dbReference>
<dbReference type="AlphaFoldDB" id="A0A0D1Y140"/>
<proteinExistence type="inferred from homology"/>
<sequence>MDGMKKDWNIVVVGAGIFGLTTALELALQGYRNITVLDRHVPPVPDGSSVDISRVIRFDYADDLYLKVALEAYEKWSKSPKYKDIFVPAPVVLTSDRNSLGRTYIENATNALDRANLPWERLPSADATRSLYPTLSGPLAGPEFMGYHNQQAGWADALKAVVSLRDECVLRGVSFLSGRAGTVVKFDRDTSGTIRAAKTLAGTEVLGDLFILSAGAWAASLVPMYNSTLSTGQVLAYLRLSPEEMKKYEQMPIYVNFGTGWFNFPPHKDTSLLKMAVHGWGYERSPSESEREILKSDVSTPPFAVTGGRKNYIPLDGERRLRDGLKELLPELAERPFERVAVCWYTDTPTGDFIMDYHPDYRNLFIAGGGSGHAFKFLPVLGKYTTLALHKALEPELSKKWRFRTEYKETADAFAGDGSRGGPERRQFLANERAKL</sequence>
<evidence type="ECO:0000256" key="3">
    <source>
        <dbReference type="ARBA" id="ARBA00022630"/>
    </source>
</evidence>
<dbReference type="GO" id="GO:0008115">
    <property type="term" value="F:sarcosine oxidase activity"/>
    <property type="evidence" value="ECO:0007669"/>
    <property type="project" value="TreeGrafter"/>
</dbReference>
<dbReference type="OMA" id="HTEYEHR"/>
<accession>A0A0D1Y140</accession>
<dbReference type="InterPro" id="IPR045170">
    <property type="entry name" value="MTOX"/>
</dbReference>
<dbReference type="STRING" id="212818.A0A0D1Y140"/>
<dbReference type="Gene3D" id="3.30.9.10">
    <property type="entry name" value="D-Amino Acid Oxidase, subunit A, domain 2"/>
    <property type="match status" value="1"/>
</dbReference>
<gene>
    <name evidence="8" type="ORF">PV10_02025</name>
</gene>
<dbReference type="RefSeq" id="XP_016225815.1">
    <property type="nucleotide sequence ID" value="XM_016366297.1"/>
</dbReference>
<evidence type="ECO:0000256" key="1">
    <source>
        <dbReference type="ARBA" id="ARBA00001974"/>
    </source>
</evidence>
<dbReference type="OrthoDB" id="2219495at2759"/>
<dbReference type="GO" id="GO:0050031">
    <property type="term" value="F:L-pipecolate oxidase activity"/>
    <property type="evidence" value="ECO:0007669"/>
    <property type="project" value="TreeGrafter"/>
</dbReference>
<dbReference type="SUPFAM" id="SSF51905">
    <property type="entry name" value="FAD/NAD(P)-binding domain"/>
    <property type="match status" value="1"/>
</dbReference>
<evidence type="ECO:0000313" key="9">
    <source>
        <dbReference type="Proteomes" id="UP000054302"/>
    </source>
</evidence>
<feature type="region of interest" description="Disordered" evidence="6">
    <location>
        <begin position="414"/>
        <end position="436"/>
    </location>
</feature>